<protein>
    <submittedName>
        <fullName evidence="2">Uncharacterized protein</fullName>
    </submittedName>
</protein>
<sequence>MPQPADINDAIAVRTVLKALKPGLYVIRYIAAQGATEATPLGVGQAPLYPSGQLSITTPDGGTEGALQRPGDYLVLNVTGGNVVVAISKYAPKPLLDTAGVHWRIEPLARASQQAPAPRLETAEAFSLTGHIERRGDVTVGNGEWLGNPEGRARLEGVQIDWPTRPATVDISGWCQVGEHRLNGQAGDYLGTRRRAAPIANIGFQLQGAETENYRLTGEAAYSDGTRLPLDGTRRPAAGAHLVALRLHLQHRVREAHREQPAPPQRSSWLDPEVTHITTDDTQEA</sequence>
<comment type="caution">
    <text evidence="2">The sequence shown here is derived from an EMBL/GenBank/DDBJ whole genome shotgun (WGS) entry which is preliminary data.</text>
</comment>
<feature type="region of interest" description="Disordered" evidence="1">
    <location>
        <begin position="255"/>
        <end position="285"/>
    </location>
</feature>
<dbReference type="RefSeq" id="WP_224420218.1">
    <property type="nucleotide sequence ID" value="NZ_JAGXFD010000001.1"/>
</dbReference>
<organism evidence="2 3">
    <name type="scientific">Modicisalibacter tunisiensis</name>
    <dbReference type="NCBI Taxonomy" id="390637"/>
    <lineage>
        <taxon>Bacteria</taxon>
        <taxon>Pseudomonadati</taxon>
        <taxon>Pseudomonadota</taxon>
        <taxon>Gammaproteobacteria</taxon>
        <taxon>Oceanospirillales</taxon>
        <taxon>Halomonadaceae</taxon>
        <taxon>Modicisalibacter</taxon>
    </lineage>
</organism>
<reference evidence="2 3" key="1">
    <citation type="submission" date="2021-05" db="EMBL/GenBank/DDBJ databases">
        <title>Petroleum and Energy Research Collection (APPE): ex situ preservation of microbial diversity associated with the oil industry and exploitation of its biotechnological potential.</title>
        <authorList>
            <person name="Paixao C.T.M."/>
            <person name="Gomes M.B."/>
            <person name="Oliveira V.M."/>
        </authorList>
    </citation>
    <scope>NUCLEOTIDE SEQUENCE [LARGE SCALE GENOMIC DNA]</scope>
    <source>
        <strain evidence="2 3">LIT2</strain>
    </source>
</reference>
<accession>A0ABS7WWP4</accession>
<evidence type="ECO:0000313" key="2">
    <source>
        <dbReference type="EMBL" id="MBZ9566648.1"/>
    </source>
</evidence>
<evidence type="ECO:0000256" key="1">
    <source>
        <dbReference type="SAM" id="MobiDB-lite"/>
    </source>
</evidence>
<gene>
    <name evidence="2" type="ORF">KGQ91_02970</name>
</gene>
<keyword evidence="3" id="KW-1185">Reference proteome</keyword>
<dbReference type="Proteomes" id="UP001319883">
    <property type="component" value="Unassembled WGS sequence"/>
</dbReference>
<evidence type="ECO:0000313" key="3">
    <source>
        <dbReference type="Proteomes" id="UP001319883"/>
    </source>
</evidence>
<proteinExistence type="predicted"/>
<dbReference type="EMBL" id="JAGXFD010000001">
    <property type="protein sequence ID" value="MBZ9566648.1"/>
    <property type="molecule type" value="Genomic_DNA"/>
</dbReference>
<name>A0ABS7WWP4_9GAMM</name>